<keyword evidence="1" id="KW-0547">Nucleotide-binding</keyword>
<feature type="compositionally biased region" description="Polar residues" evidence="4">
    <location>
        <begin position="853"/>
        <end position="862"/>
    </location>
</feature>
<dbReference type="InterPro" id="IPR000330">
    <property type="entry name" value="SNF2_N"/>
</dbReference>
<feature type="compositionally biased region" description="Acidic residues" evidence="4">
    <location>
        <begin position="904"/>
        <end position="931"/>
    </location>
</feature>
<evidence type="ECO:0000259" key="6">
    <source>
        <dbReference type="PROSITE" id="PS51194"/>
    </source>
</evidence>
<proteinExistence type="predicted"/>
<dbReference type="PROSITE" id="PS51192">
    <property type="entry name" value="HELICASE_ATP_BIND_1"/>
    <property type="match status" value="1"/>
</dbReference>
<dbReference type="PANTHER" id="PTHR45626">
    <property type="entry name" value="TRANSCRIPTION TERMINATION FACTOR 2-RELATED"/>
    <property type="match status" value="1"/>
</dbReference>
<evidence type="ECO:0000256" key="4">
    <source>
        <dbReference type="SAM" id="MobiDB-lite"/>
    </source>
</evidence>
<dbReference type="InterPro" id="IPR001650">
    <property type="entry name" value="Helicase_C-like"/>
</dbReference>
<feature type="domain" description="Helicase C-terminal" evidence="6">
    <location>
        <begin position="948"/>
        <end position="1109"/>
    </location>
</feature>
<feature type="region of interest" description="Disordered" evidence="4">
    <location>
        <begin position="751"/>
        <end position="867"/>
    </location>
</feature>
<dbReference type="InterPro" id="IPR050628">
    <property type="entry name" value="SNF2_RAD54_helicase_TF"/>
</dbReference>
<feature type="domain" description="Helicase ATP-binding" evidence="5">
    <location>
        <begin position="357"/>
        <end position="545"/>
    </location>
</feature>
<dbReference type="GeneID" id="54349668"/>
<feature type="compositionally biased region" description="Basic residues" evidence="4">
    <location>
        <begin position="755"/>
        <end position="780"/>
    </location>
</feature>
<feature type="compositionally biased region" description="Basic and acidic residues" evidence="4">
    <location>
        <begin position="1165"/>
        <end position="1178"/>
    </location>
</feature>
<sequence length="1178" mass="130766">MKSSSQKHCAPFAPLNTLSLPQKPAYAPLDTPESSFYGDSSSLFDEAPSPYAPPASTQSKMVREREPSALPTRPEQQKPAPAASVTERIAAPQFGQASPLRNPLRQDKPKHSHLFNVAARAPNPHTAPPSFKVPQRVSVQPKPAKLDAFGRPVDDDLFEIPASSFQPRQLQSTSVPVPRPFNPPARTVQPPPRSLYTSVGHDNGFQPVNKGAHNPLQDVRKTVILDDEDDFDPDAAVFADRGRFGAPDLNAYVDQGQASENIKALLEGALDDDDEKIPRTRGRKKKKQQQVKDAAASLADRLKALDVQDKHSKPEPEEEDADDDEDDGFVDGLKVSLLPHQVDGVSWMIEKETGAHNKRGKLPKGGILADDMGLGKTVQSMALMLSNPRPEKGAEPENKKNKILDIVGKGTLVVAPLALIKQWESEIATKVAKTHALKVLVHHGPSRTKSADKLKQYDVVITTYQVLASEHAQCGDGPDGLKKGCFAVHWYRMMLDEAHTIKNRNAKMTKACYDVRSHYRWCLTGTPMQNNLDELQSLIKFLRIQPYCEMSNWKDSITGPMKNGRGNLAMRRLQIFLKAFMKRRTKDVLKKEGALTFGGKNKDGADKPAFQIVARNVETVIGEFTAKERAFYDRLSTRAQDRLEELMGGEKQDYIGALVLLLRLRQACNHPNLTKSNVKDDKDALTTGSKSGTQTGFQTPRKASKGDDADDLADLLGGLSVAVKRCDLCQRTLNRDNAANGAIRCNDCEEDLHASSKKSKKHKKKHRKDKHKSDKTKKSSKPIITDDDDDEDEADDIIRPTKSSRQRRVVVDSDDEEEGEWLVSEDQQHSENLGVAGGTDDENAEGGGDTLASIDSQATGSVDDSKSNLDSFIVHDTDSEDEAPVARKKLFIKGKPRTVNLVSDSEDDSATEADSESDPNSEDDDDDEDSATDASNDYNTSDLVPSTKIRQLLSILEKETPEHKVIVFSQFTSMLDLIEPFLKRAEFAFTRYDGSMRNDLREASLQKLREDKKCRVLLCSLKCGSLGLNLTAASRVVIMEPFWNPFVEEQAIDRVHRLNQTVDVTVYRLSIHNSVEERILELQEAKRKLAQAAIEGGKAIGKLSMKDILNLFKREAEYDHTNVDKDVDESVFAKRRVLESGSDEFASQGDSTDRRPARKAGSLGFRKERKEDSVYGRR</sequence>
<feature type="compositionally biased region" description="Basic and acidic residues" evidence="4">
    <location>
        <begin position="300"/>
        <end position="315"/>
    </location>
</feature>
<feature type="compositionally biased region" description="Polar residues" evidence="4">
    <location>
        <begin position="163"/>
        <end position="175"/>
    </location>
</feature>
<dbReference type="RefSeq" id="XP_033450303.1">
    <property type="nucleotide sequence ID" value="XM_033592000.1"/>
</dbReference>
<accession>A0A6A5RNU3</accession>
<dbReference type="PANTHER" id="PTHR45626:SF14">
    <property type="entry name" value="ATP-DEPENDENT DNA HELICASE (EUROFUNG)"/>
    <property type="match status" value="1"/>
</dbReference>
<feature type="region of interest" description="Disordered" evidence="4">
    <location>
        <begin position="672"/>
        <end position="708"/>
    </location>
</feature>
<keyword evidence="2" id="KW-0378">Hydrolase</keyword>
<reference evidence="7" key="1">
    <citation type="journal article" date="2020" name="Stud. Mycol.">
        <title>101 Dothideomycetes genomes: a test case for predicting lifestyles and emergence of pathogens.</title>
        <authorList>
            <person name="Haridas S."/>
            <person name="Albert R."/>
            <person name="Binder M."/>
            <person name="Bloem J."/>
            <person name="Labutti K."/>
            <person name="Salamov A."/>
            <person name="Andreopoulos B."/>
            <person name="Baker S."/>
            <person name="Barry K."/>
            <person name="Bills G."/>
            <person name="Bluhm B."/>
            <person name="Cannon C."/>
            <person name="Castanera R."/>
            <person name="Culley D."/>
            <person name="Daum C."/>
            <person name="Ezra D."/>
            <person name="Gonzalez J."/>
            <person name="Henrissat B."/>
            <person name="Kuo A."/>
            <person name="Liang C."/>
            <person name="Lipzen A."/>
            <person name="Lutzoni F."/>
            <person name="Magnuson J."/>
            <person name="Mondo S."/>
            <person name="Nolan M."/>
            <person name="Ohm R."/>
            <person name="Pangilinan J."/>
            <person name="Park H.-J."/>
            <person name="Ramirez L."/>
            <person name="Alfaro M."/>
            <person name="Sun H."/>
            <person name="Tritt A."/>
            <person name="Yoshinaga Y."/>
            <person name="Zwiers L.-H."/>
            <person name="Turgeon B."/>
            <person name="Goodwin S."/>
            <person name="Spatafora J."/>
            <person name="Crous P."/>
            <person name="Grigoriev I."/>
        </authorList>
    </citation>
    <scope>NUCLEOTIDE SEQUENCE</scope>
    <source>
        <strain evidence="7">CBS 183.55</strain>
    </source>
</reference>
<evidence type="ECO:0000256" key="2">
    <source>
        <dbReference type="ARBA" id="ARBA00022801"/>
    </source>
</evidence>
<dbReference type="InterPro" id="IPR038718">
    <property type="entry name" value="SNF2-like_sf"/>
</dbReference>
<feature type="compositionally biased region" description="Pro residues" evidence="4">
    <location>
        <begin position="177"/>
        <end position="193"/>
    </location>
</feature>
<keyword evidence="8" id="KW-1185">Reference proteome</keyword>
<dbReference type="GO" id="GO:0005634">
    <property type="term" value="C:nucleus"/>
    <property type="evidence" value="ECO:0007669"/>
    <property type="project" value="TreeGrafter"/>
</dbReference>
<dbReference type="GO" id="GO:0016787">
    <property type="term" value="F:hydrolase activity"/>
    <property type="evidence" value="ECO:0007669"/>
    <property type="project" value="UniProtKB-KW"/>
</dbReference>
<feature type="region of interest" description="Disordered" evidence="4">
    <location>
        <begin position="1"/>
        <end position="109"/>
    </location>
</feature>
<dbReference type="SUPFAM" id="SSF52540">
    <property type="entry name" value="P-loop containing nucleoside triphosphate hydrolases"/>
    <property type="match status" value="2"/>
</dbReference>
<feature type="compositionally biased region" description="Acidic residues" evidence="4">
    <location>
        <begin position="785"/>
        <end position="795"/>
    </location>
</feature>
<evidence type="ECO:0000259" key="5">
    <source>
        <dbReference type="PROSITE" id="PS51192"/>
    </source>
</evidence>
<feature type="region of interest" description="Disordered" evidence="4">
    <location>
        <begin position="1141"/>
        <end position="1178"/>
    </location>
</feature>
<dbReference type="InterPro" id="IPR027417">
    <property type="entry name" value="P-loop_NTPase"/>
</dbReference>
<dbReference type="SMART" id="SM00487">
    <property type="entry name" value="DEXDc"/>
    <property type="match status" value="1"/>
</dbReference>
<dbReference type="Proteomes" id="UP000800082">
    <property type="component" value="Unassembled WGS sequence"/>
</dbReference>
<feature type="compositionally biased region" description="Polar residues" evidence="4">
    <location>
        <begin position="32"/>
        <end position="43"/>
    </location>
</feature>
<dbReference type="CDD" id="cd18793">
    <property type="entry name" value="SF2_C_SNF"/>
    <property type="match status" value="1"/>
</dbReference>
<dbReference type="Pfam" id="PF00176">
    <property type="entry name" value="SNF2-rel_dom"/>
    <property type="match status" value="1"/>
</dbReference>
<evidence type="ECO:0000313" key="7">
    <source>
        <dbReference type="EMBL" id="KAF1930055.1"/>
    </source>
</evidence>
<keyword evidence="3" id="KW-0067">ATP-binding</keyword>
<dbReference type="PROSITE" id="PS51194">
    <property type="entry name" value="HELICASE_CTER"/>
    <property type="match status" value="1"/>
</dbReference>
<feature type="compositionally biased region" description="Polar residues" evidence="4">
    <location>
        <begin position="686"/>
        <end position="698"/>
    </location>
</feature>
<dbReference type="SMART" id="SM00490">
    <property type="entry name" value="HELICc"/>
    <property type="match status" value="1"/>
</dbReference>
<dbReference type="Gene3D" id="3.40.50.10810">
    <property type="entry name" value="Tandem AAA-ATPase domain"/>
    <property type="match status" value="1"/>
</dbReference>
<dbReference type="GO" id="GO:0005524">
    <property type="term" value="F:ATP binding"/>
    <property type="evidence" value="ECO:0007669"/>
    <property type="project" value="UniProtKB-KW"/>
</dbReference>
<evidence type="ECO:0000256" key="3">
    <source>
        <dbReference type="ARBA" id="ARBA00022840"/>
    </source>
</evidence>
<dbReference type="Pfam" id="PF00271">
    <property type="entry name" value="Helicase_C"/>
    <property type="match status" value="1"/>
</dbReference>
<organism evidence="7 8">
    <name type="scientific">Didymella exigua CBS 183.55</name>
    <dbReference type="NCBI Taxonomy" id="1150837"/>
    <lineage>
        <taxon>Eukaryota</taxon>
        <taxon>Fungi</taxon>
        <taxon>Dikarya</taxon>
        <taxon>Ascomycota</taxon>
        <taxon>Pezizomycotina</taxon>
        <taxon>Dothideomycetes</taxon>
        <taxon>Pleosporomycetidae</taxon>
        <taxon>Pleosporales</taxon>
        <taxon>Pleosporineae</taxon>
        <taxon>Didymellaceae</taxon>
        <taxon>Didymella</taxon>
    </lineage>
</organism>
<feature type="region of interest" description="Disordered" evidence="4">
    <location>
        <begin position="160"/>
        <end position="214"/>
    </location>
</feature>
<dbReference type="GO" id="GO:0006281">
    <property type="term" value="P:DNA repair"/>
    <property type="evidence" value="ECO:0007669"/>
    <property type="project" value="TreeGrafter"/>
</dbReference>
<dbReference type="CDD" id="cd18008">
    <property type="entry name" value="DEXDc_SHPRH-like"/>
    <property type="match status" value="1"/>
</dbReference>
<evidence type="ECO:0000256" key="1">
    <source>
        <dbReference type="ARBA" id="ARBA00022741"/>
    </source>
</evidence>
<protein>
    <submittedName>
        <fullName evidence="7">Uncharacterized protein</fullName>
    </submittedName>
</protein>
<evidence type="ECO:0000313" key="8">
    <source>
        <dbReference type="Proteomes" id="UP000800082"/>
    </source>
</evidence>
<feature type="region of interest" description="Disordered" evidence="4">
    <location>
        <begin position="120"/>
        <end position="139"/>
    </location>
</feature>
<dbReference type="Gene3D" id="3.40.50.300">
    <property type="entry name" value="P-loop containing nucleotide triphosphate hydrolases"/>
    <property type="match status" value="1"/>
</dbReference>
<name>A0A6A5RNU3_9PLEO</name>
<feature type="region of interest" description="Disordered" evidence="4">
    <location>
        <begin position="267"/>
        <end position="330"/>
    </location>
</feature>
<feature type="compositionally biased region" description="Basic residues" evidence="4">
    <location>
        <begin position="279"/>
        <end position="289"/>
    </location>
</feature>
<feature type="region of interest" description="Disordered" evidence="4">
    <location>
        <begin position="900"/>
        <end position="942"/>
    </location>
</feature>
<dbReference type="GO" id="GO:0008094">
    <property type="term" value="F:ATP-dependent activity, acting on DNA"/>
    <property type="evidence" value="ECO:0007669"/>
    <property type="project" value="TreeGrafter"/>
</dbReference>
<dbReference type="AlphaFoldDB" id="A0A6A5RNU3"/>
<dbReference type="InterPro" id="IPR049730">
    <property type="entry name" value="SNF2/RAD54-like_C"/>
</dbReference>
<dbReference type="FunFam" id="3.40.50.10810:FF:000053">
    <property type="entry name" value="SNF2 family helicase/ATPase, putative"/>
    <property type="match status" value="1"/>
</dbReference>
<dbReference type="OrthoDB" id="423559at2759"/>
<dbReference type="EMBL" id="ML978964">
    <property type="protein sequence ID" value="KAF1930055.1"/>
    <property type="molecule type" value="Genomic_DNA"/>
</dbReference>
<gene>
    <name evidence="7" type="ORF">M421DRAFT_419082</name>
</gene>
<feature type="compositionally biased region" description="Acidic residues" evidence="4">
    <location>
        <begin position="316"/>
        <end position="329"/>
    </location>
</feature>
<dbReference type="InterPro" id="IPR014001">
    <property type="entry name" value="Helicase_ATP-bd"/>
</dbReference>